<evidence type="ECO:0000313" key="1">
    <source>
        <dbReference type="EMBL" id="PNX85404.1"/>
    </source>
</evidence>
<proteinExistence type="predicted"/>
<evidence type="ECO:0000313" key="2">
    <source>
        <dbReference type="Proteomes" id="UP000236291"/>
    </source>
</evidence>
<comment type="caution">
    <text evidence="1">The sequence shown here is derived from an EMBL/GenBank/DDBJ whole genome shotgun (WGS) entry which is preliminary data.</text>
</comment>
<name>A0A2K3M3R5_TRIPR</name>
<dbReference type="EMBL" id="ASHM01048658">
    <property type="protein sequence ID" value="PNX85404.1"/>
    <property type="molecule type" value="Genomic_DNA"/>
</dbReference>
<reference evidence="1 2" key="1">
    <citation type="journal article" date="2014" name="Am. J. Bot.">
        <title>Genome assembly and annotation for red clover (Trifolium pratense; Fabaceae).</title>
        <authorList>
            <person name="Istvanek J."/>
            <person name="Jaros M."/>
            <person name="Krenek A."/>
            <person name="Repkova J."/>
        </authorList>
    </citation>
    <scope>NUCLEOTIDE SEQUENCE [LARGE SCALE GENOMIC DNA]</scope>
    <source>
        <strain evidence="2">cv. Tatra</strain>
        <tissue evidence="1">Young leaves</tissue>
    </source>
</reference>
<reference evidence="1 2" key="2">
    <citation type="journal article" date="2017" name="Front. Plant Sci.">
        <title>Gene Classification and Mining of Molecular Markers Useful in Red Clover (Trifolium pratense) Breeding.</title>
        <authorList>
            <person name="Istvanek J."/>
            <person name="Dluhosova J."/>
            <person name="Dluhos P."/>
            <person name="Patkova L."/>
            <person name="Nedelnik J."/>
            <person name="Repkova J."/>
        </authorList>
    </citation>
    <scope>NUCLEOTIDE SEQUENCE [LARGE SCALE GENOMIC DNA]</scope>
    <source>
        <strain evidence="2">cv. Tatra</strain>
        <tissue evidence="1">Young leaves</tissue>
    </source>
</reference>
<protein>
    <submittedName>
        <fullName evidence="1">Uncharacterized protein</fullName>
    </submittedName>
</protein>
<gene>
    <name evidence="1" type="ORF">L195_g041473</name>
</gene>
<organism evidence="1 2">
    <name type="scientific">Trifolium pratense</name>
    <name type="common">Red clover</name>
    <dbReference type="NCBI Taxonomy" id="57577"/>
    <lineage>
        <taxon>Eukaryota</taxon>
        <taxon>Viridiplantae</taxon>
        <taxon>Streptophyta</taxon>
        <taxon>Embryophyta</taxon>
        <taxon>Tracheophyta</taxon>
        <taxon>Spermatophyta</taxon>
        <taxon>Magnoliopsida</taxon>
        <taxon>eudicotyledons</taxon>
        <taxon>Gunneridae</taxon>
        <taxon>Pentapetalae</taxon>
        <taxon>rosids</taxon>
        <taxon>fabids</taxon>
        <taxon>Fabales</taxon>
        <taxon>Fabaceae</taxon>
        <taxon>Papilionoideae</taxon>
        <taxon>50 kb inversion clade</taxon>
        <taxon>NPAAA clade</taxon>
        <taxon>Hologalegina</taxon>
        <taxon>IRL clade</taxon>
        <taxon>Trifolieae</taxon>
        <taxon>Trifolium</taxon>
    </lineage>
</organism>
<dbReference type="AlphaFoldDB" id="A0A2K3M3R5"/>
<accession>A0A2K3M3R5</accession>
<dbReference type="Proteomes" id="UP000236291">
    <property type="component" value="Unassembled WGS sequence"/>
</dbReference>
<sequence length="93" mass="10529">MFNSEGAKMSQPPASFLKTEYKVLFNMVQSHIFPRIGTREKVYDGDLMVMHHLGSGKKLNLPYVIIHNMIEVASSGSKKVTLPYGMHQEGEKF</sequence>